<proteinExistence type="predicted"/>
<dbReference type="InterPro" id="IPR036278">
    <property type="entry name" value="Sialidase_sf"/>
</dbReference>
<dbReference type="Proteomes" id="UP000316426">
    <property type="component" value="Chromosome"/>
</dbReference>
<keyword evidence="1" id="KW-0732">Signal</keyword>
<protein>
    <recommendedName>
        <fullName evidence="4">Exo-alpha-sialidase</fullName>
    </recommendedName>
</protein>
<name>A0A518K989_9BACT</name>
<dbReference type="SUPFAM" id="SSF50939">
    <property type="entry name" value="Sialidases"/>
    <property type="match status" value="1"/>
</dbReference>
<evidence type="ECO:0000313" key="3">
    <source>
        <dbReference type="Proteomes" id="UP000316426"/>
    </source>
</evidence>
<dbReference type="RefSeq" id="WP_145112683.1">
    <property type="nucleotide sequence ID" value="NZ_CP036349.1"/>
</dbReference>
<evidence type="ECO:0008006" key="4">
    <source>
        <dbReference type="Google" id="ProtNLM"/>
    </source>
</evidence>
<evidence type="ECO:0000256" key="1">
    <source>
        <dbReference type="SAM" id="SignalP"/>
    </source>
</evidence>
<keyword evidence="3" id="KW-1185">Reference proteome</keyword>
<organism evidence="2 3">
    <name type="scientific">Botrimarina mediterranea</name>
    <dbReference type="NCBI Taxonomy" id="2528022"/>
    <lineage>
        <taxon>Bacteria</taxon>
        <taxon>Pseudomonadati</taxon>
        <taxon>Planctomycetota</taxon>
        <taxon>Planctomycetia</taxon>
        <taxon>Pirellulales</taxon>
        <taxon>Lacipirellulaceae</taxon>
        <taxon>Botrimarina</taxon>
    </lineage>
</organism>
<dbReference type="AlphaFoldDB" id="A0A518K989"/>
<accession>A0A518K989</accession>
<dbReference type="Gene3D" id="2.120.10.10">
    <property type="match status" value="1"/>
</dbReference>
<evidence type="ECO:0000313" key="2">
    <source>
        <dbReference type="EMBL" id="QDV74347.1"/>
    </source>
</evidence>
<reference evidence="2 3" key="1">
    <citation type="submission" date="2019-02" db="EMBL/GenBank/DDBJ databases">
        <title>Deep-cultivation of Planctomycetes and their phenomic and genomic characterization uncovers novel biology.</title>
        <authorList>
            <person name="Wiegand S."/>
            <person name="Jogler M."/>
            <person name="Boedeker C."/>
            <person name="Pinto D."/>
            <person name="Vollmers J."/>
            <person name="Rivas-Marin E."/>
            <person name="Kohn T."/>
            <person name="Peeters S.H."/>
            <person name="Heuer A."/>
            <person name="Rast P."/>
            <person name="Oberbeckmann S."/>
            <person name="Bunk B."/>
            <person name="Jeske O."/>
            <person name="Meyerdierks A."/>
            <person name="Storesund J.E."/>
            <person name="Kallscheuer N."/>
            <person name="Luecker S."/>
            <person name="Lage O.M."/>
            <person name="Pohl T."/>
            <person name="Merkel B.J."/>
            <person name="Hornburger P."/>
            <person name="Mueller R.-W."/>
            <person name="Bruemmer F."/>
            <person name="Labrenz M."/>
            <person name="Spormann A.M."/>
            <person name="Op den Camp H."/>
            <person name="Overmann J."/>
            <person name="Amann R."/>
            <person name="Jetten M.S.M."/>
            <person name="Mascher T."/>
            <person name="Medema M.H."/>
            <person name="Devos D.P."/>
            <person name="Kaster A.-K."/>
            <person name="Ovreas L."/>
            <person name="Rohde M."/>
            <person name="Galperin M.Y."/>
            <person name="Jogler C."/>
        </authorList>
    </citation>
    <scope>NUCLEOTIDE SEQUENCE [LARGE SCALE GENOMIC DNA]</scope>
    <source>
        <strain evidence="2 3">Spa11</strain>
    </source>
</reference>
<dbReference type="KEGG" id="bmei:Spa11_25500"/>
<dbReference type="EMBL" id="CP036349">
    <property type="protein sequence ID" value="QDV74347.1"/>
    <property type="molecule type" value="Genomic_DNA"/>
</dbReference>
<sequence precursor="true">MHLKTAFTWGAALMFVLTIQGSSVFAQAPLEARILETKKIWDRADHNAFTDLLYWKGVWFCAFREAKSHVGSQGVLRVLRSDDADNWESAAVVRDPTYDLRDAKLSVTPSGDLMITGGAQTSADGRLLTGTITAVSSDGVEWTSPEMVVEPGRWVWDLAWRNGVAWGVSYAAPEGTKATSLVRTTDGRQFETHVEEFFAKTSYPNEARIRFDAQGAAYCLQRSDGDQDAAYLGVSTPPYQRWEWKSLERFIGGPSLLQLPSGEWLAAGRIFENGQPKTAVLSLDVEAGAVETLAVLPSGGDCSYPGLDFRDGVLRVSYYSSHEGKASIYLAKLAIDSPS</sequence>
<feature type="signal peptide" evidence="1">
    <location>
        <begin position="1"/>
        <end position="26"/>
    </location>
</feature>
<feature type="chain" id="PRO_5022040334" description="Exo-alpha-sialidase" evidence="1">
    <location>
        <begin position="27"/>
        <end position="339"/>
    </location>
</feature>
<gene>
    <name evidence="2" type="ORF">Spa11_25500</name>
</gene>